<keyword evidence="5" id="KW-1185">Reference proteome</keyword>
<dbReference type="RefSeq" id="WP_212700086.1">
    <property type="nucleotide sequence ID" value="NZ_JADMKU010000003.1"/>
</dbReference>
<evidence type="ECO:0000259" key="2">
    <source>
        <dbReference type="Pfam" id="PF00534"/>
    </source>
</evidence>
<protein>
    <submittedName>
        <fullName evidence="4">Glycosyltransferase</fullName>
    </submittedName>
</protein>
<dbReference type="SUPFAM" id="SSF53756">
    <property type="entry name" value="UDP-Glycosyltransferase/glycogen phosphorylase"/>
    <property type="match status" value="1"/>
</dbReference>
<proteinExistence type="predicted"/>
<evidence type="ECO:0000259" key="3">
    <source>
        <dbReference type="Pfam" id="PF12000"/>
    </source>
</evidence>
<dbReference type="Proteomes" id="UP001195941">
    <property type="component" value="Unassembled WGS sequence"/>
</dbReference>
<evidence type="ECO:0000256" key="1">
    <source>
        <dbReference type="ARBA" id="ARBA00022679"/>
    </source>
</evidence>
<feature type="domain" description="Glycosyl transferase family 1" evidence="2">
    <location>
        <begin position="214"/>
        <end position="386"/>
    </location>
</feature>
<sequence>MKILFIHQNFPGQYKHLAPALAAAGHQCVALTLRVKESQTWKGVRILPYGIKRKQGAGIHPWVLDFDTKVIRAEACFHAACNLRDHGFTPDIIVGHPGWGETLFLRDVWPEARIGLYYELYHLSDTAHLGFDPEFQPRTGEAEKLRIRLKNLNNREHYKIGDLGISPTEFQAGTFPAEFREKISVIHDGIDTDHVVPNRDAALELPDGSIVTRNDEVVTFVNRNLEPYRGYHIFMRALPRLLKERPNARVLIVGGDEVSYGARPPQGRTWKQIFIDEVRGRIPTPDWNRVHFLGRIPYDRFISLLQVSRVHVYLTYPFVLSWSLFEAMSAEAAIVASDTAPLKEAIRHGENGRLVDFFDGDKLVEEVCGLMEDAEMRAELGRAARQHVVRNYDLVSSCLPRQMEWIERLAAMRAGVVGD</sequence>
<evidence type="ECO:0000313" key="4">
    <source>
        <dbReference type="EMBL" id="MBR9650577.1"/>
    </source>
</evidence>
<dbReference type="Gene3D" id="3.40.50.2000">
    <property type="entry name" value="Glycogen Phosphorylase B"/>
    <property type="match status" value="2"/>
</dbReference>
<gene>
    <name evidence="4" type="ORF">IT775_05485</name>
</gene>
<dbReference type="InterPro" id="IPR001296">
    <property type="entry name" value="Glyco_trans_1"/>
</dbReference>
<evidence type="ECO:0000313" key="5">
    <source>
        <dbReference type="Proteomes" id="UP001195941"/>
    </source>
</evidence>
<organism evidence="4 5">
    <name type="scientific">Thalassovita aquimarina</name>
    <dbReference type="NCBI Taxonomy" id="2785917"/>
    <lineage>
        <taxon>Bacteria</taxon>
        <taxon>Pseudomonadati</taxon>
        <taxon>Pseudomonadota</taxon>
        <taxon>Alphaproteobacteria</taxon>
        <taxon>Rhodobacterales</taxon>
        <taxon>Roseobacteraceae</taxon>
        <taxon>Thalassovita</taxon>
    </lineage>
</organism>
<keyword evidence="1" id="KW-0808">Transferase</keyword>
<dbReference type="EMBL" id="JADMKU010000003">
    <property type="protein sequence ID" value="MBR9650577.1"/>
    <property type="molecule type" value="Genomic_DNA"/>
</dbReference>
<reference evidence="4 5" key="1">
    <citation type="journal article" date="2021" name="Arch. Microbiol.">
        <title>Thalassobius aquimarinus sp. nov., isolated from the Sea of Japan seashore.</title>
        <authorList>
            <person name="Kurilenko V.V."/>
            <person name="Romanenko L.A."/>
            <person name="Chernysheva N.Y."/>
            <person name="Velansky P.V."/>
            <person name="Tekutyeva L.A."/>
            <person name="Isaeva M.P."/>
            <person name="Mikhailov V.V."/>
        </authorList>
    </citation>
    <scope>NUCLEOTIDE SEQUENCE [LARGE SCALE GENOMIC DNA]</scope>
    <source>
        <strain evidence="4 5">KMM 8518</strain>
    </source>
</reference>
<dbReference type="Pfam" id="PF12000">
    <property type="entry name" value="Glyco_trans_4_3"/>
    <property type="match status" value="1"/>
</dbReference>
<comment type="caution">
    <text evidence="4">The sequence shown here is derived from an EMBL/GenBank/DDBJ whole genome shotgun (WGS) entry which is preliminary data.</text>
</comment>
<dbReference type="InterPro" id="IPR022623">
    <property type="entry name" value="Glyco_trans_4"/>
</dbReference>
<feature type="domain" description="Glycosyl transferase family 4" evidence="3">
    <location>
        <begin position="25"/>
        <end position="194"/>
    </location>
</feature>
<dbReference type="PANTHER" id="PTHR46401">
    <property type="entry name" value="GLYCOSYLTRANSFERASE WBBK-RELATED"/>
    <property type="match status" value="1"/>
</dbReference>
<dbReference type="Pfam" id="PF00534">
    <property type="entry name" value="Glycos_transf_1"/>
    <property type="match status" value="1"/>
</dbReference>
<dbReference type="PANTHER" id="PTHR46401:SF2">
    <property type="entry name" value="GLYCOSYLTRANSFERASE WBBK-RELATED"/>
    <property type="match status" value="1"/>
</dbReference>
<accession>A0ABS5HNP0</accession>
<name>A0ABS5HNP0_9RHOB</name>